<evidence type="ECO:0000259" key="14">
    <source>
        <dbReference type="Pfam" id="PF00593"/>
    </source>
</evidence>
<dbReference type="Gene3D" id="2.40.170.20">
    <property type="entry name" value="TonB-dependent receptor, beta-barrel domain"/>
    <property type="match status" value="1"/>
</dbReference>
<evidence type="ECO:0000256" key="7">
    <source>
        <dbReference type="ARBA" id="ARBA00023065"/>
    </source>
</evidence>
<gene>
    <name evidence="16" type="ORF">GTZ99_05690</name>
</gene>
<evidence type="ECO:0000256" key="5">
    <source>
        <dbReference type="ARBA" id="ARBA00022692"/>
    </source>
</evidence>
<dbReference type="Proteomes" id="UP000753724">
    <property type="component" value="Unassembled WGS sequence"/>
</dbReference>
<keyword evidence="6" id="KW-0408">Iron</keyword>
<keyword evidence="2 11" id="KW-0813">Transport</keyword>
<evidence type="ECO:0000259" key="15">
    <source>
        <dbReference type="Pfam" id="PF07715"/>
    </source>
</evidence>
<dbReference type="InterPro" id="IPR000531">
    <property type="entry name" value="Beta-barrel_TonB"/>
</dbReference>
<evidence type="ECO:0000256" key="13">
    <source>
        <dbReference type="SAM" id="SignalP"/>
    </source>
</evidence>
<accession>A0ABW9XC27</accession>
<comment type="similarity">
    <text evidence="11 12">Belongs to the TonB-dependent receptor family.</text>
</comment>
<keyword evidence="8 12" id="KW-0798">TonB box</keyword>
<dbReference type="InterPro" id="IPR036942">
    <property type="entry name" value="Beta-barrel_TonB_sf"/>
</dbReference>
<reference evidence="17" key="1">
    <citation type="submission" date="2020-01" db="EMBL/GenBank/DDBJ databases">
        <title>Sphingomonas sp. strain CSW-10.</title>
        <authorList>
            <person name="Chen W.-M."/>
        </authorList>
    </citation>
    <scope>NUCLEOTIDE SEQUENCE [LARGE SCALE GENOMIC DNA]</scope>
    <source>
        <strain evidence="17">FSY-8</strain>
    </source>
</reference>
<evidence type="ECO:0000256" key="6">
    <source>
        <dbReference type="ARBA" id="ARBA00023004"/>
    </source>
</evidence>
<keyword evidence="16" id="KW-0675">Receptor</keyword>
<evidence type="ECO:0000256" key="4">
    <source>
        <dbReference type="ARBA" id="ARBA00022496"/>
    </source>
</evidence>
<dbReference type="PANTHER" id="PTHR32552">
    <property type="entry name" value="FERRICHROME IRON RECEPTOR-RELATED"/>
    <property type="match status" value="1"/>
</dbReference>
<dbReference type="PANTHER" id="PTHR32552:SF81">
    <property type="entry name" value="TONB-DEPENDENT OUTER MEMBRANE RECEPTOR"/>
    <property type="match status" value="1"/>
</dbReference>
<dbReference type="EMBL" id="JAAAPO010000002">
    <property type="protein sequence ID" value="NBC36047.1"/>
    <property type="molecule type" value="Genomic_DNA"/>
</dbReference>
<sequence length="726" mass="78880">MTRISRATARRSLSAAAVLLATVSTPALAQTEAPAPAPAAGALGEIVVTAERRAQNLQQVPISATVLTGADLQKKGVSNLSDIQQVAPSIAINTVNRSTFVNIRGIGIAQSAPTSNPGVAYYIDGVLIPHEQFIGMSFYDIGSIEVLRGPQGTLTGQNSTGGAIYVRTPKPEYNAVNGSLDTTGGNYNRFRTVLTANYGGDSVAVRLAYVHDERDSYTRNISSKAVVQPGNMLMDSVRLTMAMRSSDSRLNVQVNAEYFNSRSDGIAIKRRNDTVSTNPFEIEEDARSYMNQYGYRLGLDARYDLSEAVQARYLVSWQDGFTVDQVDGDRSDTALPRPVTANTGRVSTSSTEFRTLINEFNILSTKKGPLQWVFGGFMMNETIPVELLRDNFHVVDYVSATSNITTTAKNTTYSLFGQVNYYLTPALEVIVGGRYSWDKQEYTRYAVTTVLATPYVSDIQTNQLTGKLGLNYHLGRSLIYATASKGYKAGGVNLTPGTPNFTPERNFVYEVGFKTELLDRHLRVNGDLFYSVYKDMQLSSQVGGLPTTQNALGGHSKGGELEVTGQFGALGFNIGVGYLDAKFSNSACISDTNAPGTDVGCATNLRFVPQGRALPFSPELTLNAGLQYTFTAGSLDITPRVQWSHTSSQWSTPFPYTNTFVPGRDLIDARVTFDLGKRIQLEAFVQNLTNKVYIASQLQGSSTADGGIIYGAPRTYGARVKFTFGK</sequence>
<evidence type="ECO:0000256" key="1">
    <source>
        <dbReference type="ARBA" id="ARBA00004571"/>
    </source>
</evidence>
<dbReference type="RefSeq" id="WP_161717312.1">
    <property type="nucleotide sequence ID" value="NZ_JAAAPO010000002.1"/>
</dbReference>
<feature type="signal peptide" evidence="13">
    <location>
        <begin position="1"/>
        <end position="29"/>
    </location>
</feature>
<dbReference type="SUPFAM" id="SSF56935">
    <property type="entry name" value="Porins"/>
    <property type="match status" value="1"/>
</dbReference>
<evidence type="ECO:0000256" key="2">
    <source>
        <dbReference type="ARBA" id="ARBA00022448"/>
    </source>
</evidence>
<evidence type="ECO:0000256" key="10">
    <source>
        <dbReference type="ARBA" id="ARBA00023237"/>
    </source>
</evidence>
<evidence type="ECO:0000313" key="16">
    <source>
        <dbReference type="EMBL" id="NBC36047.1"/>
    </source>
</evidence>
<keyword evidence="10 11" id="KW-0998">Cell outer membrane</keyword>
<keyword evidence="9 11" id="KW-0472">Membrane</keyword>
<dbReference type="InterPro" id="IPR039426">
    <property type="entry name" value="TonB-dep_rcpt-like"/>
</dbReference>
<protein>
    <submittedName>
        <fullName evidence="16">TonB-dependent receptor</fullName>
    </submittedName>
</protein>
<evidence type="ECO:0000256" key="11">
    <source>
        <dbReference type="PROSITE-ProRule" id="PRU01360"/>
    </source>
</evidence>
<keyword evidence="13" id="KW-0732">Signal</keyword>
<organism evidence="16 17">
    <name type="scientific">Novosphingobium ovatum</name>
    <dbReference type="NCBI Taxonomy" id="1908523"/>
    <lineage>
        <taxon>Bacteria</taxon>
        <taxon>Pseudomonadati</taxon>
        <taxon>Pseudomonadota</taxon>
        <taxon>Alphaproteobacteria</taxon>
        <taxon>Sphingomonadales</taxon>
        <taxon>Sphingomonadaceae</taxon>
        <taxon>Novosphingobium</taxon>
    </lineage>
</organism>
<comment type="subcellular location">
    <subcellularLocation>
        <location evidence="1 11">Cell outer membrane</location>
        <topology evidence="1 11">Multi-pass membrane protein</topology>
    </subcellularLocation>
</comment>
<dbReference type="Pfam" id="PF00593">
    <property type="entry name" value="TonB_dep_Rec_b-barrel"/>
    <property type="match status" value="1"/>
</dbReference>
<keyword evidence="7" id="KW-0406">Ion transport</keyword>
<feature type="domain" description="TonB-dependent receptor plug" evidence="15">
    <location>
        <begin position="57"/>
        <end position="163"/>
    </location>
</feature>
<name>A0ABW9XC27_9SPHN</name>
<evidence type="ECO:0000313" key="17">
    <source>
        <dbReference type="Proteomes" id="UP000753724"/>
    </source>
</evidence>
<keyword evidence="3 11" id="KW-1134">Transmembrane beta strand</keyword>
<keyword evidence="5 11" id="KW-0812">Transmembrane</keyword>
<comment type="caution">
    <text evidence="16">The sequence shown here is derived from an EMBL/GenBank/DDBJ whole genome shotgun (WGS) entry which is preliminary data.</text>
</comment>
<evidence type="ECO:0000256" key="8">
    <source>
        <dbReference type="ARBA" id="ARBA00023077"/>
    </source>
</evidence>
<feature type="domain" description="TonB-dependent receptor-like beta-barrel" evidence="14">
    <location>
        <begin position="264"/>
        <end position="688"/>
    </location>
</feature>
<keyword evidence="17" id="KW-1185">Reference proteome</keyword>
<proteinExistence type="inferred from homology"/>
<dbReference type="Pfam" id="PF07715">
    <property type="entry name" value="Plug"/>
    <property type="match status" value="1"/>
</dbReference>
<evidence type="ECO:0000256" key="3">
    <source>
        <dbReference type="ARBA" id="ARBA00022452"/>
    </source>
</evidence>
<evidence type="ECO:0000256" key="9">
    <source>
        <dbReference type="ARBA" id="ARBA00023136"/>
    </source>
</evidence>
<keyword evidence="4" id="KW-0410">Iron transport</keyword>
<dbReference type="PROSITE" id="PS52016">
    <property type="entry name" value="TONB_DEPENDENT_REC_3"/>
    <property type="match status" value="1"/>
</dbReference>
<dbReference type="InterPro" id="IPR012910">
    <property type="entry name" value="Plug_dom"/>
</dbReference>
<evidence type="ECO:0000256" key="12">
    <source>
        <dbReference type="RuleBase" id="RU003357"/>
    </source>
</evidence>
<feature type="chain" id="PRO_5047543636" evidence="13">
    <location>
        <begin position="30"/>
        <end position="726"/>
    </location>
</feature>